<accession>A0A8R1EGJ8</accession>
<keyword evidence="2" id="KW-1185">Reference proteome</keyword>
<dbReference type="Proteomes" id="UP000005237">
    <property type="component" value="Unassembled WGS sequence"/>
</dbReference>
<dbReference type="AlphaFoldDB" id="A0A8R1EGJ8"/>
<sequence>MAAVEEALLRRSGEYFARTTIRLRELNKCNDKKDAASEKNTMKQIRNLCGESSSQLTSFRTMLTFNSRGC</sequence>
<organism evidence="1 2">
    <name type="scientific">Caenorhabditis japonica</name>
    <dbReference type="NCBI Taxonomy" id="281687"/>
    <lineage>
        <taxon>Eukaryota</taxon>
        <taxon>Metazoa</taxon>
        <taxon>Ecdysozoa</taxon>
        <taxon>Nematoda</taxon>
        <taxon>Chromadorea</taxon>
        <taxon>Rhabditida</taxon>
        <taxon>Rhabditina</taxon>
        <taxon>Rhabditomorpha</taxon>
        <taxon>Rhabditoidea</taxon>
        <taxon>Rhabditidae</taxon>
        <taxon>Peloderinae</taxon>
        <taxon>Caenorhabditis</taxon>
    </lineage>
</organism>
<reference evidence="2" key="1">
    <citation type="submission" date="2010-08" db="EMBL/GenBank/DDBJ databases">
        <authorList>
            <consortium name="Caenorhabditis japonica Sequencing Consortium"/>
            <person name="Wilson R.K."/>
        </authorList>
    </citation>
    <scope>NUCLEOTIDE SEQUENCE [LARGE SCALE GENOMIC DNA]</scope>
    <source>
        <strain evidence="2">DF5081</strain>
    </source>
</reference>
<evidence type="ECO:0000313" key="2">
    <source>
        <dbReference type="Proteomes" id="UP000005237"/>
    </source>
</evidence>
<dbReference type="EnsemblMetazoa" id="CJA35393.1">
    <property type="protein sequence ID" value="CJA35393.1"/>
    <property type="gene ID" value="WBGene00211240"/>
</dbReference>
<protein>
    <submittedName>
        <fullName evidence="1">Uncharacterized protein</fullName>
    </submittedName>
</protein>
<reference evidence="1" key="2">
    <citation type="submission" date="2022-06" db="UniProtKB">
        <authorList>
            <consortium name="EnsemblMetazoa"/>
        </authorList>
    </citation>
    <scope>IDENTIFICATION</scope>
    <source>
        <strain evidence="1">DF5081</strain>
    </source>
</reference>
<evidence type="ECO:0000313" key="1">
    <source>
        <dbReference type="EnsemblMetazoa" id="CJA35393.1"/>
    </source>
</evidence>
<proteinExistence type="predicted"/>
<name>A0A8R1EGJ8_CAEJA</name>